<evidence type="ECO:0000256" key="7">
    <source>
        <dbReference type="ARBA" id="ARBA00047984"/>
    </source>
</evidence>
<evidence type="ECO:0000256" key="3">
    <source>
        <dbReference type="ARBA" id="ARBA00022741"/>
    </source>
</evidence>
<dbReference type="Pfam" id="PF11898">
    <property type="entry name" value="DUF3418"/>
    <property type="match status" value="1"/>
</dbReference>
<accession>A0A5C5S036</accession>
<name>A0A5C5S036_9ACTN</name>
<dbReference type="Pfam" id="PF21010">
    <property type="entry name" value="HA2_C"/>
    <property type="match status" value="1"/>
</dbReference>
<dbReference type="RefSeq" id="WP_146487106.1">
    <property type="nucleotide sequence ID" value="NZ_VIGX01000005.1"/>
</dbReference>
<dbReference type="GO" id="GO:0003724">
    <property type="term" value="F:RNA helicase activity"/>
    <property type="evidence" value="ECO:0007669"/>
    <property type="project" value="UniProtKB-EC"/>
</dbReference>
<dbReference type="PROSITE" id="PS51194">
    <property type="entry name" value="HELICASE_CTER"/>
    <property type="match status" value="1"/>
</dbReference>
<dbReference type="InterPro" id="IPR014001">
    <property type="entry name" value="Helicase_ATP-bd"/>
</dbReference>
<dbReference type="Pfam" id="PF07717">
    <property type="entry name" value="OB_NTP_bind"/>
    <property type="match status" value="1"/>
</dbReference>
<dbReference type="Gene3D" id="3.40.50.300">
    <property type="entry name" value="P-loop containing nucleotide triphosphate hydrolases"/>
    <property type="match status" value="2"/>
</dbReference>
<dbReference type="InterPro" id="IPR007502">
    <property type="entry name" value="Helicase-assoc_dom"/>
</dbReference>
<dbReference type="EC" id="3.6.4.13" evidence="2"/>
<dbReference type="PROSITE" id="PS51192">
    <property type="entry name" value="HELICASE_ATP_BIND_1"/>
    <property type="match status" value="1"/>
</dbReference>
<sequence length="1338" mass="146216">MTEHETRTARRGADAAQLPSPSKRDLYAALGTDAAPAVTLRDETRLRGKIKRAKDSDLARLERDVAAARERFAVRKAAVPAIVYPENLPVSARRDEIAKAITENQVIILAGETGSGKTTQLPKICLELGRGVRGMIGHTQPRRLAARSVAERIAEETTTELGDTVGYAVRFTDKVSPKTSVKLMTDGILLRELTRDRLLRDYDTIIIDEAHERSLNIDFLLGYLRQLLPRRPDLKVIVTSATIEPERFAAHFARPDGASAPVIEVSGRTYPVEIRYRPLDEMTDDAEPLDQVTGIVHAIDELSREAPGDVLVFLSGEREIRDAAEALEAKYGSRGSAGRHGAVEILPLYARLSSAEQHRVFAPHTGRRIVLSTNVAETSLTVPGIKYVVDTGTARISRYSVRTKVQRLPIEPISQASAQQRSGRCGRTSDGIAIRLYSEDDFDARPVYTDPEILRTNLASVILSMTALELGEVSAFPFVQPPDERAVRDGTALLEELGALEVAGSGASGAGSSSRSEGHKRLTAVGRQLADLPVDPRMARMLVAAREFGVLPEVLVIVAGLSIQDVRERPAEHRQAADAQHARFADPTSDFLSYLNLWRHLGERRAEVSSSAFRRECQREFLHYVRIREWQDLQGQLRQICRDLGWKLESLGREPAPSPDLIHQAMLAGLLSQIGLREPDGREFLGARGAKFLVFPGSALSKKPPRFVMAGELVETSRLFARTVARIEPEWAEKLAGPLAKHHYSEPHWSTKREAVLAKERVTLFGVPLVADRTVNFGRIDPVAARELFLRHALVQGEWRTRHPFFARNRALLDDAEYLEDKARRRDIVVDEDGLFDFYDKRVPEGIVSARHFDSWWKKASRTEPDLLDFTADDLLGDGAADVTAEAYPTSWLQGRIEVPLKYRFEPGAADDGVTARIPVKDLATVRADGFEWLVPAMREELAVALIKSLPKQLRREVVPAPDFAAAALARLTPRAEPLMEGLARELTQLSGTVIRAGDFSLAAIPDHLRVTFTVIGDDGRVLGSGKDLDALKRSLGAAVQQDLSSRAGAYERAPAKQWTADTLGDVPRTIDTEVRGSRVTGFGTLYPDGDAVGVKVVAAESEQAVLMGAGLDVLLGHALPAAHKSVLQSVGQRERLALSQSPYATPMDLVADCRRRAITDLRAGAGLAWTPDEFAALTATVRAGLGAEAQQDFAHVAAAVATATEVRGAIAAAPPALREAADDIAEQLDSLLFPGFVAATPGAHLQHLPRYVAGAAARWAALPGSIDRDDRGMSTLDRVYGALTAKLDALPEHRRDAAHEQVHWMIEELRVSLFAQSLGTVGSVSEKKVLAAIAALT</sequence>
<keyword evidence="6" id="KW-0067">ATP-binding</keyword>
<evidence type="ECO:0000256" key="4">
    <source>
        <dbReference type="ARBA" id="ARBA00022801"/>
    </source>
</evidence>
<keyword evidence="5 11" id="KW-0347">Helicase</keyword>
<dbReference type="SMART" id="SM00487">
    <property type="entry name" value="DEXDc"/>
    <property type="match status" value="1"/>
</dbReference>
<dbReference type="GO" id="GO:0016887">
    <property type="term" value="F:ATP hydrolysis activity"/>
    <property type="evidence" value="ECO:0007669"/>
    <property type="project" value="RHEA"/>
</dbReference>
<dbReference type="GO" id="GO:0003723">
    <property type="term" value="F:RNA binding"/>
    <property type="evidence" value="ECO:0007669"/>
    <property type="project" value="TreeGrafter"/>
</dbReference>
<comment type="similarity">
    <text evidence="1">Belongs to the DEAD box helicase family. DEAH subfamily.</text>
</comment>
<dbReference type="Gene3D" id="1.20.120.1080">
    <property type="match status" value="1"/>
</dbReference>
<dbReference type="FunFam" id="3.40.50.300:FF:000439">
    <property type="entry name" value="ATP-dependent RNA helicase HrpA"/>
    <property type="match status" value="1"/>
</dbReference>
<dbReference type="InterPro" id="IPR011545">
    <property type="entry name" value="DEAD/DEAH_box_helicase_dom"/>
</dbReference>
<evidence type="ECO:0000256" key="1">
    <source>
        <dbReference type="ARBA" id="ARBA00008792"/>
    </source>
</evidence>
<comment type="caution">
    <text evidence="11">The sequence shown here is derived from an EMBL/GenBank/DDBJ whole genome shotgun (WGS) entry which is preliminary data.</text>
</comment>
<dbReference type="Proteomes" id="UP000319375">
    <property type="component" value="Unassembled WGS sequence"/>
</dbReference>
<dbReference type="InterPro" id="IPR003593">
    <property type="entry name" value="AAA+_ATPase"/>
</dbReference>
<dbReference type="SMART" id="SM00847">
    <property type="entry name" value="HA2"/>
    <property type="match status" value="1"/>
</dbReference>
<dbReference type="InterPro" id="IPR011709">
    <property type="entry name" value="DEAD-box_helicase_OB_fold"/>
</dbReference>
<feature type="region of interest" description="Disordered" evidence="8">
    <location>
        <begin position="1"/>
        <end position="23"/>
    </location>
</feature>
<evidence type="ECO:0000256" key="2">
    <source>
        <dbReference type="ARBA" id="ARBA00012552"/>
    </source>
</evidence>
<dbReference type="SMART" id="SM00382">
    <property type="entry name" value="AAA"/>
    <property type="match status" value="1"/>
</dbReference>
<dbReference type="NCBIfam" id="NF008348">
    <property type="entry name" value="PRK11131.1"/>
    <property type="match status" value="1"/>
</dbReference>
<comment type="catalytic activity">
    <reaction evidence="7">
        <text>ATP + H2O = ADP + phosphate + H(+)</text>
        <dbReference type="Rhea" id="RHEA:13065"/>
        <dbReference type="ChEBI" id="CHEBI:15377"/>
        <dbReference type="ChEBI" id="CHEBI:15378"/>
        <dbReference type="ChEBI" id="CHEBI:30616"/>
        <dbReference type="ChEBI" id="CHEBI:43474"/>
        <dbReference type="ChEBI" id="CHEBI:456216"/>
        <dbReference type="EC" id="3.6.4.13"/>
    </reaction>
</comment>
<feature type="compositionally biased region" description="Basic and acidic residues" evidence="8">
    <location>
        <begin position="1"/>
        <end position="13"/>
    </location>
</feature>
<gene>
    <name evidence="11" type="primary">hrpA</name>
    <name evidence="11" type="ORF">FK530_11250</name>
</gene>
<feature type="domain" description="Helicase C-terminal" evidence="10">
    <location>
        <begin position="294"/>
        <end position="469"/>
    </location>
</feature>
<evidence type="ECO:0000313" key="11">
    <source>
        <dbReference type="EMBL" id="TWS28767.1"/>
    </source>
</evidence>
<dbReference type="EMBL" id="VIGX01000005">
    <property type="protein sequence ID" value="TWS28767.1"/>
    <property type="molecule type" value="Genomic_DNA"/>
</dbReference>
<dbReference type="OrthoDB" id="9805617at2"/>
<dbReference type="PANTHER" id="PTHR18934">
    <property type="entry name" value="ATP-DEPENDENT RNA HELICASE"/>
    <property type="match status" value="1"/>
</dbReference>
<dbReference type="NCBIfam" id="TIGR01967">
    <property type="entry name" value="DEAH_box_HrpA"/>
    <property type="match status" value="1"/>
</dbReference>
<dbReference type="CDD" id="cd18791">
    <property type="entry name" value="SF2_C_RHA"/>
    <property type="match status" value="1"/>
</dbReference>
<evidence type="ECO:0000256" key="5">
    <source>
        <dbReference type="ARBA" id="ARBA00022806"/>
    </source>
</evidence>
<dbReference type="InterPro" id="IPR001650">
    <property type="entry name" value="Helicase_C-like"/>
</dbReference>
<dbReference type="PANTHER" id="PTHR18934:SF99">
    <property type="entry name" value="ATP-DEPENDENT RNA HELICASE DHX37-RELATED"/>
    <property type="match status" value="1"/>
</dbReference>
<keyword evidence="12" id="KW-1185">Reference proteome</keyword>
<evidence type="ECO:0000259" key="10">
    <source>
        <dbReference type="PROSITE" id="PS51194"/>
    </source>
</evidence>
<dbReference type="SMART" id="SM00490">
    <property type="entry name" value="HELICc"/>
    <property type="match status" value="1"/>
</dbReference>
<dbReference type="Pfam" id="PF00271">
    <property type="entry name" value="Helicase_C"/>
    <property type="match status" value="1"/>
</dbReference>
<organism evidence="11 12">
    <name type="scientific">Tsukamurella conjunctivitidis</name>
    <dbReference type="NCBI Taxonomy" id="2592068"/>
    <lineage>
        <taxon>Bacteria</taxon>
        <taxon>Bacillati</taxon>
        <taxon>Actinomycetota</taxon>
        <taxon>Actinomycetes</taxon>
        <taxon>Mycobacteriales</taxon>
        <taxon>Tsukamurellaceae</taxon>
        <taxon>Tsukamurella</taxon>
    </lineage>
</organism>
<proteinExistence type="inferred from homology"/>
<evidence type="ECO:0000313" key="12">
    <source>
        <dbReference type="Proteomes" id="UP000319375"/>
    </source>
</evidence>
<protein>
    <recommendedName>
        <fullName evidence="2">RNA helicase</fullName>
        <ecNumber evidence="2">3.6.4.13</ecNumber>
    </recommendedName>
</protein>
<evidence type="ECO:0000256" key="8">
    <source>
        <dbReference type="SAM" id="MobiDB-lite"/>
    </source>
</evidence>
<dbReference type="GO" id="GO:0005524">
    <property type="term" value="F:ATP binding"/>
    <property type="evidence" value="ECO:0007669"/>
    <property type="project" value="UniProtKB-KW"/>
</dbReference>
<evidence type="ECO:0000259" key="9">
    <source>
        <dbReference type="PROSITE" id="PS51192"/>
    </source>
</evidence>
<keyword evidence="4 11" id="KW-0378">Hydrolase</keyword>
<dbReference type="FunFam" id="1.20.120.1080:FF:000005">
    <property type="entry name" value="ATP-dependent helicase HrpA"/>
    <property type="match status" value="1"/>
</dbReference>
<dbReference type="InterPro" id="IPR027417">
    <property type="entry name" value="P-loop_NTPase"/>
</dbReference>
<dbReference type="FunFam" id="3.40.50.300:FF:000575">
    <property type="entry name" value="ATP-dependent helicase hrpA"/>
    <property type="match status" value="1"/>
</dbReference>
<dbReference type="InterPro" id="IPR010222">
    <property type="entry name" value="RNA_helicase_HrpA"/>
</dbReference>
<dbReference type="SUPFAM" id="SSF52540">
    <property type="entry name" value="P-loop containing nucleoside triphosphate hydrolases"/>
    <property type="match status" value="1"/>
</dbReference>
<feature type="domain" description="Helicase ATP-binding" evidence="9">
    <location>
        <begin position="98"/>
        <end position="252"/>
    </location>
</feature>
<reference evidence="11 12" key="1">
    <citation type="submission" date="2019-06" db="EMBL/GenBank/DDBJ databases">
        <title>Tsukamurella conjunctivitidis sp. nov., Tsukamurella assacharolytica sp. nov. and Tsukamurella sputae sp. nov. isolated from patients with conjunctivitis, bacteraemia (lymphoma) and respiratory infection (sputum) in Hong Kong.</title>
        <authorList>
            <person name="Teng J.L.L."/>
            <person name="Lee H.H."/>
            <person name="Fong J.Y.H."/>
            <person name="Fok K.M.N."/>
            <person name="Lau S.K.P."/>
            <person name="Woo P.C.Y."/>
        </authorList>
    </citation>
    <scope>NUCLEOTIDE SEQUENCE [LARGE SCALE GENOMIC DNA]</scope>
    <source>
        <strain evidence="11 12">HKU72</strain>
    </source>
</reference>
<keyword evidence="3" id="KW-0547">Nucleotide-binding</keyword>
<evidence type="ECO:0000256" key="6">
    <source>
        <dbReference type="ARBA" id="ARBA00022840"/>
    </source>
</evidence>
<dbReference type="InterPro" id="IPR024590">
    <property type="entry name" value="HrpA_C"/>
</dbReference>
<dbReference type="Pfam" id="PF00270">
    <property type="entry name" value="DEAD"/>
    <property type="match status" value="1"/>
</dbReference>